<reference evidence="3" key="1">
    <citation type="journal article" date="2014" name="Int. J. Syst. Evol. Microbiol.">
        <title>Complete genome sequence of Corynebacterium casei LMG S-19264T (=DSM 44701T), isolated from a smear-ripened cheese.</title>
        <authorList>
            <consortium name="US DOE Joint Genome Institute (JGI-PGF)"/>
            <person name="Walter F."/>
            <person name="Albersmeier A."/>
            <person name="Kalinowski J."/>
            <person name="Ruckert C."/>
        </authorList>
    </citation>
    <scope>NUCLEOTIDE SEQUENCE</scope>
    <source>
        <strain evidence="3">CGMCC 4.7308</strain>
    </source>
</reference>
<protein>
    <submittedName>
        <fullName evidence="3">Vanillate O-demethylase oxidoreductase VanB</fullName>
    </submittedName>
</protein>
<dbReference type="SUPFAM" id="SSF55961">
    <property type="entry name" value="Bet v1-like"/>
    <property type="match status" value="1"/>
</dbReference>
<accession>A0A917TAX1</accession>
<organism evidence="3 4">
    <name type="scientific">Nakamurella endophytica</name>
    <dbReference type="NCBI Taxonomy" id="1748367"/>
    <lineage>
        <taxon>Bacteria</taxon>
        <taxon>Bacillati</taxon>
        <taxon>Actinomycetota</taxon>
        <taxon>Actinomycetes</taxon>
        <taxon>Nakamurellales</taxon>
        <taxon>Nakamurellaceae</taxon>
        <taxon>Nakamurella</taxon>
    </lineage>
</organism>
<dbReference type="RefSeq" id="WP_188944201.1">
    <property type="nucleotide sequence ID" value="NZ_BMNA01000012.1"/>
</dbReference>
<dbReference type="Gene3D" id="3.30.530.20">
    <property type="match status" value="1"/>
</dbReference>
<proteinExistence type="inferred from homology"/>
<evidence type="ECO:0000259" key="2">
    <source>
        <dbReference type="Pfam" id="PF08327"/>
    </source>
</evidence>
<sequence>MTAPQRTADPSLDRIERSVRIDATVDKVWAALTRADLLARWFGQRVTLEARVGGRLTLHWDTPRDVRPEDRDCYGTFLADVTELEEGRVFAFRWALRADLEPDAGNSTLVRFTLRPDGSGTLLTVVESGFSELTAVDPTETVRKNTEGWAFELGELVEYLTGAAT</sequence>
<dbReference type="EMBL" id="BMNA01000012">
    <property type="protein sequence ID" value="GGM13937.1"/>
    <property type="molecule type" value="Genomic_DNA"/>
</dbReference>
<evidence type="ECO:0000313" key="4">
    <source>
        <dbReference type="Proteomes" id="UP000655208"/>
    </source>
</evidence>
<dbReference type="InterPro" id="IPR013538">
    <property type="entry name" value="ASHA1/2-like_C"/>
</dbReference>
<evidence type="ECO:0000313" key="3">
    <source>
        <dbReference type="EMBL" id="GGM13937.1"/>
    </source>
</evidence>
<dbReference type="Proteomes" id="UP000655208">
    <property type="component" value="Unassembled WGS sequence"/>
</dbReference>
<comment type="caution">
    <text evidence="3">The sequence shown here is derived from an EMBL/GenBank/DDBJ whole genome shotgun (WGS) entry which is preliminary data.</text>
</comment>
<keyword evidence="4" id="KW-1185">Reference proteome</keyword>
<gene>
    <name evidence="3" type="ORF">GCM10011594_37230</name>
</gene>
<dbReference type="InterPro" id="IPR023393">
    <property type="entry name" value="START-like_dom_sf"/>
</dbReference>
<dbReference type="AlphaFoldDB" id="A0A917TAX1"/>
<comment type="similarity">
    <text evidence="1">Belongs to the AHA1 family.</text>
</comment>
<reference evidence="3" key="2">
    <citation type="submission" date="2020-09" db="EMBL/GenBank/DDBJ databases">
        <authorList>
            <person name="Sun Q."/>
            <person name="Zhou Y."/>
        </authorList>
    </citation>
    <scope>NUCLEOTIDE SEQUENCE</scope>
    <source>
        <strain evidence="3">CGMCC 4.7308</strain>
    </source>
</reference>
<feature type="domain" description="Activator of Hsp90 ATPase homologue 1/2-like C-terminal" evidence="2">
    <location>
        <begin position="22"/>
        <end position="160"/>
    </location>
</feature>
<dbReference type="Pfam" id="PF08327">
    <property type="entry name" value="AHSA1"/>
    <property type="match status" value="1"/>
</dbReference>
<name>A0A917TAX1_9ACTN</name>
<evidence type="ECO:0000256" key="1">
    <source>
        <dbReference type="ARBA" id="ARBA00006817"/>
    </source>
</evidence>